<feature type="active site" description="Nucleophile" evidence="2">
    <location>
        <position position="135"/>
    </location>
</feature>
<name>A0ABU0W6J0_9GAMM</name>
<proteinExistence type="inferred from homology"/>
<dbReference type="EMBL" id="JAVDDT010000003">
    <property type="protein sequence ID" value="MDQ2069554.1"/>
    <property type="molecule type" value="Genomic_DNA"/>
</dbReference>
<dbReference type="Pfam" id="PF00561">
    <property type="entry name" value="Abhydrolase_1"/>
    <property type="match status" value="1"/>
</dbReference>
<evidence type="ECO:0000313" key="5">
    <source>
        <dbReference type="EMBL" id="MDQ2069554.1"/>
    </source>
</evidence>
<feature type="domain" description="AB hydrolase-1" evidence="4">
    <location>
        <begin position="40"/>
        <end position="307"/>
    </location>
</feature>
<evidence type="ECO:0000256" key="1">
    <source>
        <dbReference type="ARBA" id="ARBA00022679"/>
    </source>
</evidence>
<comment type="caution">
    <text evidence="5">The sequence shown here is derived from an EMBL/GenBank/DDBJ whole genome shotgun (WGS) entry which is preliminary data.</text>
</comment>
<reference evidence="5 6" key="1">
    <citation type="submission" date="2023-08" db="EMBL/GenBank/DDBJ databases">
        <title>Whole-genome sequencing of halo(alkali)philic microorganisms from hypersaline lakes.</title>
        <authorList>
            <person name="Sorokin D.Y."/>
            <person name="Abbas B."/>
            <person name="Merkel A.Y."/>
        </authorList>
    </citation>
    <scope>NUCLEOTIDE SEQUENCE [LARGE SCALE GENOMIC DNA]</scope>
    <source>
        <strain evidence="5 6">AB-CW4</strain>
    </source>
</reference>
<dbReference type="NCBIfam" id="TIGR01392">
    <property type="entry name" value="homoserO_Ac_trn"/>
    <property type="match status" value="1"/>
</dbReference>
<gene>
    <name evidence="5" type="primary">metX</name>
    <name evidence="2" type="synonym">metXA</name>
    <name evidence="5" type="ORF">RBH19_06695</name>
</gene>
<keyword evidence="1 2" id="KW-0808">Transferase</keyword>
<evidence type="ECO:0000256" key="2">
    <source>
        <dbReference type="HAMAP-Rule" id="MF_00296"/>
    </source>
</evidence>
<dbReference type="InterPro" id="IPR008220">
    <property type="entry name" value="HAT_MetX-like"/>
</dbReference>
<dbReference type="PANTHER" id="PTHR32268:SF11">
    <property type="entry name" value="HOMOSERINE O-ACETYLTRANSFERASE"/>
    <property type="match status" value="1"/>
</dbReference>
<keyword evidence="2" id="KW-0963">Cytoplasm</keyword>
<comment type="pathway">
    <text evidence="2">Amino-acid biosynthesis; L-methionine biosynthesis via de novo pathway; O-acetyl-L-homoserine from L-homoserine: step 1/1.</text>
</comment>
<comment type="function">
    <text evidence="2">Transfers an acetyl group from acetyl-CoA to L-homoserine, forming acetyl-L-homoserine.</text>
</comment>
<dbReference type="InterPro" id="IPR000073">
    <property type="entry name" value="AB_hydrolase_1"/>
</dbReference>
<feature type="binding site" evidence="2">
    <location>
        <position position="303"/>
    </location>
    <ligand>
        <name>substrate</name>
    </ligand>
</feature>
<keyword evidence="2" id="KW-0486">Methionine biosynthesis</keyword>
<evidence type="ECO:0000256" key="3">
    <source>
        <dbReference type="SAM" id="MobiDB-lite"/>
    </source>
</evidence>
<evidence type="ECO:0000259" key="4">
    <source>
        <dbReference type="Pfam" id="PF00561"/>
    </source>
</evidence>
<dbReference type="EC" id="2.3.1.31" evidence="2"/>
<sequence length="335" mass="36936">MSAPLETRELRPPPLEGGGRPATITLGFRQWGRRNAAGDNTVLVCPALTGDSNLGQWWPGLLGPDRALDPQRDHIISIDVPGGSHASSGPGHLDTDGQPWGERFPVLTVRDVVSLQRSLLHELGIDRLRLVVGGSLGGMQALEWAVDQADQVDAAVVIAAAARQSAWARAWNHIQRLALASSDNLALARQIAMLSYRHWDNLNERFAPQDTDRTVASWLDHHGERLKQRFNPISYRHLTELMDSHDVGRDRGGVAQALGQCPVPALILGIESDLLYPPCDQQALAEHLPNATLRWLDAPQGHDAFLIEQRRVNALLLSFRRHLRNGQAQSLELRA</sequence>
<dbReference type="HAMAP" id="MF_00296">
    <property type="entry name" value="MetX_acyltransf"/>
    <property type="match status" value="1"/>
</dbReference>
<dbReference type="PIRSF" id="PIRSF000443">
    <property type="entry name" value="Homoser_Ac_trans"/>
    <property type="match status" value="1"/>
</dbReference>
<feature type="active site" evidence="2">
    <location>
        <position position="273"/>
    </location>
</feature>
<dbReference type="PANTHER" id="PTHR32268">
    <property type="entry name" value="HOMOSERINE O-ACETYLTRANSFERASE"/>
    <property type="match status" value="1"/>
</dbReference>
<comment type="similarity">
    <text evidence="2">Belongs to the AB hydrolase superfamily. MetX family.</text>
</comment>
<dbReference type="Proteomes" id="UP001239019">
    <property type="component" value="Unassembled WGS sequence"/>
</dbReference>
<evidence type="ECO:0000313" key="6">
    <source>
        <dbReference type="Proteomes" id="UP001239019"/>
    </source>
</evidence>
<feature type="compositionally biased region" description="Basic and acidic residues" evidence="3">
    <location>
        <begin position="1"/>
        <end position="11"/>
    </location>
</feature>
<dbReference type="InterPro" id="IPR029058">
    <property type="entry name" value="AB_hydrolase_fold"/>
</dbReference>
<comment type="subcellular location">
    <subcellularLocation>
        <location evidence="2">Cytoplasm</location>
    </subcellularLocation>
</comment>
<keyword evidence="6" id="KW-1185">Reference proteome</keyword>
<organism evidence="5 6">
    <name type="scientific">Natronospira bacteriovora</name>
    <dbReference type="NCBI Taxonomy" id="3069753"/>
    <lineage>
        <taxon>Bacteria</taxon>
        <taxon>Pseudomonadati</taxon>
        <taxon>Pseudomonadota</taxon>
        <taxon>Gammaproteobacteria</taxon>
        <taxon>Natronospirales</taxon>
        <taxon>Natronospiraceae</taxon>
        <taxon>Natronospira</taxon>
    </lineage>
</organism>
<feature type="binding site" evidence="2">
    <location>
        <position position="189"/>
    </location>
    <ligand>
        <name>substrate</name>
    </ligand>
</feature>
<comment type="subunit">
    <text evidence="2">Homodimer.</text>
</comment>
<dbReference type="SUPFAM" id="SSF53474">
    <property type="entry name" value="alpha/beta-Hydrolases"/>
    <property type="match status" value="1"/>
</dbReference>
<protein>
    <recommendedName>
        <fullName evidence="2">Homoserine O-acetyltransferase</fullName>
        <shortName evidence="2">HAT</shortName>
        <ecNumber evidence="2">2.3.1.31</ecNumber>
    </recommendedName>
    <alternativeName>
        <fullName evidence="2">Homoserine transacetylase</fullName>
        <shortName evidence="2">HTA</shortName>
    </alternativeName>
</protein>
<dbReference type="RefSeq" id="WP_306728052.1">
    <property type="nucleotide sequence ID" value="NZ_JAVDDT010000003.1"/>
</dbReference>
<feature type="region of interest" description="Disordered" evidence="3">
    <location>
        <begin position="1"/>
        <end position="22"/>
    </location>
</feature>
<comment type="caution">
    <text evidence="2">Lacks conserved residue(s) required for the propagation of feature annotation.</text>
</comment>
<feature type="active site" evidence="2">
    <location>
        <position position="302"/>
    </location>
</feature>
<keyword evidence="2 5" id="KW-0012">Acyltransferase</keyword>
<dbReference type="Gene3D" id="3.40.50.1820">
    <property type="entry name" value="alpha/beta hydrolase"/>
    <property type="match status" value="1"/>
</dbReference>
<keyword evidence="2" id="KW-0028">Amino-acid biosynthesis</keyword>
<accession>A0ABU0W6J0</accession>
<dbReference type="GO" id="GO:0004414">
    <property type="term" value="F:homoserine O-acetyltransferase activity"/>
    <property type="evidence" value="ECO:0007669"/>
    <property type="project" value="UniProtKB-EC"/>
</dbReference>
<comment type="catalytic activity">
    <reaction evidence="2">
        <text>L-homoserine + acetyl-CoA = O-acetyl-L-homoserine + CoA</text>
        <dbReference type="Rhea" id="RHEA:13701"/>
        <dbReference type="ChEBI" id="CHEBI:57287"/>
        <dbReference type="ChEBI" id="CHEBI:57288"/>
        <dbReference type="ChEBI" id="CHEBI:57476"/>
        <dbReference type="ChEBI" id="CHEBI:57716"/>
        <dbReference type="EC" id="2.3.1.31"/>
    </reaction>
</comment>